<keyword evidence="3" id="KW-1185">Reference proteome</keyword>
<name>A0A1E4S364_CYBJN</name>
<feature type="region of interest" description="Disordered" evidence="1">
    <location>
        <begin position="1"/>
        <end position="89"/>
    </location>
</feature>
<dbReference type="Proteomes" id="UP000094389">
    <property type="component" value="Unassembled WGS sequence"/>
</dbReference>
<dbReference type="OMA" id="YTHDTTS"/>
<dbReference type="AlphaFoldDB" id="A0A1E4S364"/>
<accession>A0A1E4S364</accession>
<dbReference type="RefSeq" id="XP_020070919.1">
    <property type="nucleotide sequence ID" value="XM_020214845.1"/>
</dbReference>
<gene>
    <name evidence="2" type="ORF">CYBJADRAFT_167294</name>
</gene>
<organism evidence="2 3">
    <name type="scientific">Cyberlindnera jadinii (strain ATCC 18201 / CBS 1600 / BCRC 20928 / JCM 3617 / NBRC 0987 / NRRL Y-1542)</name>
    <name type="common">Torula yeast</name>
    <name type="synonym">Candida utilis</name>
    <dbReference type="NCBI Taxonomy" id="983966"/>
    <lineage>
        <taxon>Eukaryota</taxon>
        <taxon>Fungi</taxon>
        <taxon>Dikarya</taxon>
        <taxon>Ascomycota</taxon>
        <taxon>Saccharomycotina</taxon>
        <taxon>Saccharomycetes</taxon>
        <taxon>Phaffomycetales</taxon>
        <taxon>Phaffomycetaceae</taxon>
        <taxon>Cyberlindnera</taxon>
    </lineage>
</organism>
<proteinExistence type="predicted"/>
<evidence type="ECO:0000256" key="1">
    <source>
        <dbReference type="SAM" id="MobiDB-lite"/>
    </source>
</evidence>
<dbReference type="GeneID" id="30989241"/>
<evidence type="ECO:0000313" key="2">
    <source>
        <dbReference type="EMBL" id="ODV73880.1"/>
    </source>
</evidence>
<reference evidence="2 3" key="1">
    <citation type="journal article" date="2016" name="Proc. Natl. Acad. Sci. U.S.A.">
        <title>Comparative genomics of biotechnologically important yeasts.</title>
        <authorList>
            <person name="Riley R."/>
            <person name="Haridas S."/>
            <person name="Wolfe K.H."/>
            <person name="Lopes M.R."/>
            <person name="Hittinger C.T."/>
            <person name="Goeker M."/>
            <person name="Salamov A.A."/>
            <person name="Wisecaver J.H."/>
            <person name="Long T.M."/>
            <person name="Calvey C.H."/>
            <person name="Aerts A.L."/>
            <person name="Barry K.W."/>
            <person name="Choi C."/>
            <person name="Clum A."/>
            <person name="Coughlan A.Y."/>
            <person name="Deshpande S."/>
            <person name="Douglass A.P."/>
            <person name="Hanson S.J."/>
            <person name="Klenk H.-P."/>
            <person name="LaButti K.M."/>
            <person name="Lapidus A."/>
            <person name="Lindquist E.A."/>
            <person name="Lipzen A.M."/>
            <person name="Meier-Kolthoff J.P."/>
            <person name="Ohm R.A."/>
            <person name="Otillar R.P."/>
            <person name="Pangilinan J.L."/>
            <person name="Peng Y."/>
            <person name="Rokas A."/>
            <person name="Rosa C.A."/>
            <person name="Scheuner C."/>
            <person name="Sibirny A.A."/>
            <person name="Slot J.C."/>
            <person name="Stielow J.B."/>
            <person name="Sun H."/>
            <person name="Kurtzman C.P."/>
            <person name="Blackwell M."/>
            <person name="Grigoriev I.V."/>
            <person name="Jeffries T.W."/>
        </authorList>
    </citation>
    <scope>NUCLEOTIDE SEQUENCE [LARGE SCALE GENOMIC DNA]</scope>
    <source>
        <strain evidence="3">ATCC 18201 / CBS 1600 / BCRC 20928 / JCM 3617 / NBRC 0987 / NRRL Y-1542</strain>
    </source>
</reference>
<sequence>MSSSSSSSGPDTSLSSTTSTHIDTSSSVISSSSSSVMSSSTEITSSSTELSSEAVLTSMNDSTSFIESSTPPSIEETTLTSSSLSPTSSSIYTHDTTSVVATLTTVVSETHTENVTITSLTQYLDFNSSTPAVSTSPSTTWDLSSSFSPFISLAASPPNSSTSDRSVSVVTSFSSSVFNESGSLTESAPPLTTFESSFSSLIPNEENITSTITKNIQVTQYLSESTGTSVFVTEPTVSTFEGRGSLLTASLSVLMLALLF</sequence>
<protein>
    <submittedName>
        <fullName evidence="2">Uncharacterized protein</fullName>
    </submittedName>
</protein>
<dbReference type="EMBL" id="KV453929">
    <property type="protein sequence ID" value="ODV73880.1"/>
    <property type="molecule type" value="Genomic_DNA"/>
</dbReference>
<evidence type="ECO:0000313" key="3">
    <source>
        <dbReference type="Proteomes" id="UP000094389"/>
    </source>
</evidence>